<evidence type="ECO:0000313" key="4">
    <source>
        <dbReference type="Proteomes" id="UP000308018"/>
    </source>
</evidence>
<proteinExistence type="predicted"/>
<name>A0A2N7NKN2_9VIBR</name>
<reference evidence="2 4" key="4">
    <citation type="submission" date="2019-04" db="EMBL/GenBank/DDBJ databases">
        <title>A reverse ecology approach based on a biological definition of microbial populations.</title>
        <authorList>
            <person name="Arevalo P."/>
            <person name="Vaninsberghe D."/>
            <person name="Elsherbini J."/>
            <person name="Gore J."/>
            <person name="Polz M."/>
        </authorList>
    </citation>
    <scope>NUCLEOTIDE SEQUENCE [LARGE SCALE GENOMIC DNA]</scope>
    <source>
        <strain evidence="2 4">10N.222.45.A8</strain>
    </source>
</reference>
<sequence length="302" mass="34493">MISISVINSSLNSAFNSTMIEPTYRVFKGQNLDYRACASIPKLWGNCAQPPHEHLRGIVGEGYCLAINELSKWSLLLTREINALLLESKILARYKNPDLKDVYVFISTSENWTPFGVHRDFEDSIILDIDGLGRCIYEWPNENDVEFDFPIIDARSFMGITFDYVDKLPFAQCVRLKNGEYHNVKSKVLHIFKSNGPGLFIGLSCVESRDGNVFIPPIYDPNLKANIKILCRAKVALSSFKLEGDYIETRYGRIKLTDEEKKRLLSKKFKFSKPEVLRELISSKIDSNLVEKMIKIGAVYVF</sequence>
<protein>
    <submittedName>
        <fullName evidence="1">Uncharacterized protein</fullName>
    </submittedName>
</protein>
<dbReference type="EMBL" id="SYVV01000026">
    <property type="protein sequence ID" value="TKG31323.1"/>
    <property type="molecule type" value="Genomic_DNA"/>
</dbReference>
<reference evidence="3" key="1">
    <citation type="submission" date="2016-07" db="EMBL/GenBank/DDBJ databases">
        <title>Nontailed viruses are major unrecognized killers of bacteria in the ocean.</title>
        <authorList>
            <person name="Kauffman K."/>
            <person name="Hussain F."/>
            <person name="Yang J."/>
            <person name="Arevalo P."/>
            <person name="Brown J."/>
            <person name="Cutler M."/>
            <person name="Kelly L."/>
            <person name="Polz M.F."/>
        </authorList>
    </citation>
    <scope>NUCLEOTIDE SEQUENCE [LARGE SCALE GENOMIC DNA]</scope>
    <source>
        <strain evidence="3">10N.222.48.A2</strain>
    </source>
</reference>
<dbReference type="Proteomes" id="UP000235579">
    <property type="component" value="Unassembled WGS sequence"/>
</dbReference>
<dbReference type="RefSeq" id="WP_102257645.1">
    <property type="nucleotide sequence ID" value="NZ_SYVV01000026.1"/>
</dbReference>
<evidence type="ECO:0000313" key="2">
    <source>
        <dbReference type="EMBL" id="TKG31323.1"/>
    </source>
</evidence>
<reference evidence="1" key="2">
    <citation type="submission" date="2016-07" db="EMBL/GenBank/DDBJ databases">
        <authorList>
            <person name="Wan K."/>
            <person name="Booth B."/>
            <person name="Spirohn K."/>
            <person name="Hao T."/>
            <person name="Hu Y."/>
            <person name="Calderwood M."/>
            <person name="Hill D."/>
            <person name="Mohr S."/>
            <person name="Vidal M."/>
            <person name="Celniker S."/>
            <person name="Perrimon N."/>
        </authorList>
    </citation>
    <scope>NUCLEOTIDE SEQUENCE</scope>
    <source>
        <strain evidence="1">10N.222.48.A2</strain>
    </source>
</reference>
<evidence type="ECO:0000313" key="1">
    <source>
        <dbReference type="EMBL" id="PMP15603.1"/>
    </source>
</evidence>
<dbReference type="EMBL" id="MDBP01000034">
    <property type="protein sequence ID" value="PMP15603.1"/>
    <property type="molecule type" value="Genomic_DNA"/>
</dbReference>
<evidence type="ECO:0000313" key="3">
    <source>
        <dbReference type="Proteomes" id="UP000235579"/>
    </source>
</evidence>
<dbReference type="AlphaFoldDB" id="A0A2N7NKN2"/>
<organism evidence="1 3">
    <name type="scientific">Vibrio tasmaniensis</name>
    <dbReference type="NCBI Taxonomy" id="212663"/>
    <lineage>
        <taxon>Bacteria</taxon>
        <taxon>Pseudomonadati</taxon>
        <taxon>Pseudomonadota</taxon>
        <taxon>Gammaproteobacteria</taxon>
        <taxon>Vibrionales</taxon>
        <taxon>Vibrionaceae</taxon>
        <taxon>Vibrio</taxon>
    </lineage>
</organism>
<accession>A0A2N7NKN2</accession>
<comment type="caution">
    <text evidence="1">The sequence shown here is derived from an EMBL/GenBank/DDBJ whole genome shotgun (WGS) entry which is preliminary data.</text>
</comment>
<reference evidence="1" key="3">
    <citation type="journal article" date="2018" name="Nature">
        <title>A major lineage of non-tailed dsDNA viruses as unrecognized killers of marine bacteria.</title>
        <authorList>
            <person name="Kauffman K.M."/>
            <person name="Hussain F.A."/>
            <person name="Yang J."/>
            <person name="Arevalo P."/>
            <person name="Brown J.M."/>
            <person name="Chang W.K."/>
            <person name="VanInsberghe D."/>
            <person name="Elsherbini J."/>
            <person name="Sharma R.S."/>
            <person name="Cutler M.B."/>
            <person name="Kelly L."/>
            <person name="Polz M.F."/>
        </authorList>
    </citation>
    <scope>NUCLEOTIDE SEQUENCE</scope>
    <source>
        <strain evidence="1">10N.222.48.A2</strain>
    </source>
</reference>
<dbReference type="Proteomes" id="UP000308018">
    <property type="component" value="Unassembled WGS sequence"/>
</dbReference>
<gene>
    <name evidence="1" type="ORF">BCS92_08810</name>
    <name evidence="2" type="ORF">FC057_14360</name>
</gene>